<dbReference type="AlphaFoldDB" id="A0A381JA40"/>
<reference evidence="1 2" key="1">
    <citation type="submission" date="2018-06" db="EMBL/GenBank/DDBJ databases">
        <authorList>
            <consortium name="Pathogen Informatics"/>
            <person name="Doyle S."/>
        </authorList>
    </citation>
    <scope>NUCLEOTIDE SEQUENCE [LARGE SCALE GENOMIC DNA]</scope>
    <source>
        <strain evidence="1 2">NCTC9836</strain>
    </source>
</reference>
<dbReference type="Proteomes" id="UP000254664">
    <property type="component" value="Unassembled WGS sequence"/>
</dbReference>
<dbReference type="Pfam" id="PF20548">
    <property type="entry name" value="DUF6762"/>
    <property type="match status" value="1"/>
</dbReference>
<dbReference type="RefSeq" id="WP_115641755.1">
    <property type="nucleotide sequence ID" value="NZ_UFWZ01000001.1"/>
</dbReference>
<proteinExistence type="predicted"/>
<evidence type="ECO:0000313" key="1">
    <source>
        <dbReference type="EMBL" id="SUY47873.1"/>
    </source>
</evidence>
<keyword evidence="2" id="KW-1185">Reference proteome</keyword>
<evidence type="ECO:0000313" key="2">
    <source>
        <dbReference type="Proteomes" id="UP000254664"/>
    </source>
</evidence>
<protein>
    <submittedName>
        <fullName evidence="1">Uncharacterized protein</fullName>
    </submittedName>
</protein>
<dbReference type="InterPro" id="IPR046650">
    <property type="entry name" value="DUF6762"/>
</dbReference>
<dbReference type="EMBL" id="UFWZ01000001">
    <property type="protein sequence ID" value="SUY47873.1"/>
    <property type="molecule type" value="Genomic_DNA"/>
</dbReference>
<organism evidence="1 2">
    <name type="scientific">Clostridium putrefaciens</name>
    <dbReference type="NCBI Taxonomy" id="99675"/>
    <lineage>
        <taxon>Bacteria</taxon>
        <taxon>Bacillati</taxon>
        <taxon>Bacillota</taxon>
        <taxon>Clostridia</taxon>
        <taxon>Eubacteriales</taxon>
        <taxon>Clostridiaceae</taxon>
        <taxon>Clostridium</taxon>
    </lineage>
</organism>
<dbReference type="OrthoDB" id="1913818at2"/>
<gene>
    <name evidence="1" type="ORF">NCTC9836_02216</name>
</gene>
<name>A0A381JA40_9CLOT</name>
<sequence length="132" mass="15987">MEFSSLVIMEKEKDTNLFLRELGSYEVRYGGNYVRKLFCIDNMVSLYFDTDKDVEEWEYSAIFDLFDTEAFIEKGYKIKDKDEEYNPTWVISFPYDEKREVMSYKINEICNLIDECFKKVYLDIRGKKEDYI</sequence>
<accession>A0A381JA40</accession>